<evidence type="ECO:0000313" key="1">
    <source>
        <dbReference type="EMBL" id="TCS73385.1"/>
    </source>
</evidence>
<dbReference type="OrthoDB" id="9800597at2"/>
<gene>
    <name evidence="1" type="ORF">EDC61_102155</name>
</gene>
<name>A0A4R3K0N9_9PROT</name>
<dbReference type="Proteomes" id="UP000295135">
    <property type="component" value="Unassembled WGS sequence"/>
</dbReference>
<proteinExistence type="predicted"/>
<dbReference type="RefSeq" id="WP_126458675.1">
    <property type="nucleotide sequence ID" value="NZ_AP018721.1"/>
</dbReference>
<reference evidence="1 2" key="1">
    <citation type="submission" date="2019-03" db="EMBL/GenBank/DDBJ databases">
        <title>Genomic Encyclopedia of Type Strains, Phase IV (KMG-IV): sequencing the most valuable type-strain genomes for metagenomic binning, comparative biology and taxonomic classification.</title>
        <authorList>
            <person name="Goeker M."/>
        </authorList>
    </citation>
    <scope>NUCLEOTIDE SEQUENCE [LARGE SCALE GENOMIC DNA]</scope>
    <source>
        <strain evidence="1 2">DSM 103923</strain>
    </source>
</reference>
<keyword evidence="2" id="KW-1185">Reference proteome</keyword>
<evidence type="ECO:0000313" key="2">
    <source>
        <dbReference type="Proteomes" id="UP000295135"/>
    </source>
</evidence>
<comment type="caution">
    <text evidence="1">The sequence shown here is derived from an EMBL/GenBank/DDBJ whole genome shotgun (WGS) entry which is preliminary data.</text>
</comment>
<dbReference type="SUPFAM" id="SSF52833">
    <property type="entry name" value="Thioredoxin-like"/>
    <property type="match status" value="1"/>
</dbReference>
<dbReference type="EMBL" id="SLZY01000002">
    <property type="protein sequence ID" value="TCS73385.1"/>
    <property type="molecule type" value="Genomic_DNA"/>
</dbReference>
<organism evidence="1 2">
    <name type="scientific">Sulfuritortus calidifontis</name>
    <dbReference type="NCBI Taxonomy" id="1914471"/>
    <lineage>
        <taxon>Bacteria</taxon>
        <taxon>Pseudomonadati</taxon>
        <taxon>Pseudomonadota</taxon>
        <taxon>Betaproteobacteria</taxon>
        <taxon>Nitrosomonadales</taxon>
        <taxon>Thiobacillaceae</taxon>
        <taxon>Sulfuritortus</taxon>
    </lineage>
</organism>
<dbReference type="InterPro" id="IPR036249">
    <property type="entry name" value="Thioredoxin-like_sf"/>
</dbReference>
<dbReference type="Gene3D" id="3.40.30.10">
    <property type="entry name" value="Glutaredoxin"/>
    <property type="match status" value="1"/>
</dbReference>
<dbReference type="AlphaFoldDB" id="A0A4R3K0N9"/>
<accession>A0A4R3K0N9</accession>
<sequence>MSYYKHHLFFCLNVREDGGPCCTDHNAEAMFEHAKKHAKKLGVHGKGGDCRVNRAGCFDRCDQGPVCVVYPDAVWYTYVDEHDIEEIVESHLRDGKIVERLRLPDR</sequence>
<dbReference type="CDD" id="cd02980">
    <property type="entry name" value="TRX_Fd_family"/>
    <property type="match status" value="1"/>
</dbReference>
<protein>
    <submittedName>
        <fullName evidence="1">(2Fe-2S) ferredoxin</fullName>
    </submittedName>
</protein>